<accession>A0A401GLB9</accession>
<evidence type="ECO:0000256" key="2">
    <source>
        <dbReference type="PROSITE-ProRule" id="PRU00047"/>
    </source>
</evidence>
<dbReference type="InterPro" id="IPR036875">
    <property type="entry name" value="Znf_CCHC_sf"/>
</dbReference>
<dbReference type="InterPro" id="IPR001878">
    <property type="entry name" value="Znf_CCHC"/>
</dbReference>
<protein>
    <recommendedName>
        <fullName evidence="3">CCHC-type domain-containing protein</fullName>
    </recommendedName>
</protein>
<organism evidence="4 5">
    <name type="scientific">Sparassis crispa</name>
    <dbReference type="NCBI Taxonomy" id="139825"/>
    <lineage>
        <taxon>Eukaryota</taxon>
        <taxon>Fungi</taxon>
        <taxon>Dikarya</taxon>
        <taxon>Basidiomycota</taxon>
        <taxon>Agaricomycotina</taxon>
        <taxon>Agaricomycetes</taxon>
        <taxon>Polyporales</taxon>
        <taxon>Sparassidaceae</taxon>
        <taxon>Sparassis</taxon>
    </lineage>
</organism>
<sequence>MVHIAGAETARAMWEQLRTVKEQRGQHGILALCQRFYRMQAKEEDNISSHITQLRQIQEQLHLMGKVVSDKNFRLILATSLPESWDSFLSSYFGAVGGNVGAEGADNVCPQLTSQELIAIILDENRRRHERGERSQSSDQAMVAKGKKRPFGEYKKCSICGKPGHFGNECQHRDKVKCMNCGKFGHKAADCWAKGGGKAGQGPPIKRQKMERAYEAREVKSKEDEAKIAYDNDSDTVSLGSDGKIASFYEWFADSGTTSHITNRREVFATYQALEDHAITGIGPQPMQALGRSTIDVESEVGDQKVKFRLHGVLYALTAPNSLLSITRLDNAGGRVLMVNKLNMSVGHAVDSREYDRLVRRIKTLTTVLKEVKAHLGAPQSIAGRQAGHAKTYHNIATLLTRGTEDDAHGSKVIAVTGKSTSEGTVVAISEHDEDDKNADISVGMLPAMQNSVAKEELTVALDIDWIPASEKRLADLGSSDKTDVDITLKEHVGDTISALMQIPPRRDPSFVACVTSFTRFAVRRSCKSMLQRYEMRRKIWDKDLFEILKSWTPELSDTLDEKFIPASSVGIILQQSDIPLVRCGDRDMYAVNIETAASWIWVLAELLSKVLCPLSSIGSMITECRRELSTRELNKVMDISTNIDRLLSARVFEAIFNLPSLAQLLHTERLKLQKKDNLRDQDEYEEIQVLSPEEDPFPLRYIRTLVAWHSAVRFLTSRGVLSTGRPLWFAVIRTPHPDEDMESVENVISEEFLASVMRRVFPPESGASDNEKESVLEKLQLAIPYSTKHFYGSVHCEAVLMAVKAAANSIIVPPSGIDVHAQAAIFQVRHFALSHVY</sequence>
<feature type="domain" description="CCHC-type" evidence="3">
    <location>
        <begin position="156"/>
        <end position="170"/>
    </location>
</feature>
<dbReference type="Pfam" id="PF14223">
    <property type="entry name" value="Retrotran_gag_2"/>
    <property type="match status" value="1"/>
</dbReference>
<dbReference type="SMART" id="SM00343">
    <property type="entry name" value="ZnF_C2HC"/>
    <property type="match status" value="2"/>
</dbReference>
<evidence type="ECO:0000256" key="1">
    <source>
        <dbReference type="ARBA" id="ARBA00022664"/>
    </source>
</evidence>
<name>A0A401GLB9_9APHY</name>
<keyword evidence="5" id="KW-1185">Reference proteome</keyword>
<feature type="domain" description="CCHC-type" evidence="3">
    <location>
        <begin position="177"/>
        <end position="191"/>
    </location>
</feature>
<dbReference type="Gene3D" id="4.10.60.10">
    <property type="entry name" value="Zinc finger, CCHC-type"/>
    <property type="match status" value="1"/>
</dbReference>
<keyword evidence="2" id="KW-0862">Zinc</keyword>
<dbReference type="STRING" id="139825.A0A401GLB9"/>
<dbReference type="GO" id="GO:0006397">
    <property type="term" value="P:mRNA processing"/>
    <property type="evidence" value="ECO:0007669"/>
    <property type="project" value="UniProtKB-KW"/>
</dbReference>
<evidence type="ECO:0000313" key="5">
    <source>
        <dbReference type="Proteomes" id="UP000287166"/>
    </source>
</evidence>
<keyword evidence="2" id="KW-0863">Zinc-finger</keyword>
<dbReference type="Pfam" id="PF22936">
    <property type="entry name" value="Pol_BBD"/>
    <property type="match status" value="1"/>
</dbReference>
<proteinExistence type="predicted"/>
<evidence type="ECO:0000313" key="4">
    <source>
        <dbReference type="EMBL" id="GBE82971.1"/>
    </source>
</evidence>
<dbReference type="AlphaFoldDB" id="A0A401GLB9"/>
<reference evidence="4 5" key="1">
    <citation type="journal article" date="2018" name="Sci. Rep.">
        <title>Genome sequence of the cauliflower mushroom Sparassis crispa (Hanabiratake) and its association with beneficial usage.</title>
        <authorList>
            <person name="Kiyama R."/>
            <person name="Furutani Y."/>
            <person name="Kawaguchi K."/>
            <person name="Nakanishi T."/>
        </authorList>
    </citation>
    <scope>NUCLEOTIDE SEQUENCE [LARGE SCALE GENOMIC DNA]</scope>
</reference>
<dbReference type="InParanoid" id="A0A401GLB9"/>
<dbReference type="InterPro" id="IPR054722">
    <property type="entry name" value="PolX-like_BBD"/>
</dbReference>
<dbReference type="PROSITE" id="PS50158">
    <property type="entry name" value="ZF_CCHC"/>
    <property type="match status" value="2"/>
</dbReference>
<dbReference type="SUPFAM" id="SSF57756">
    <property type="entry name" value="Retrovirus zinc finger-like domains"/>
    <property type="match status" value="1"/>
</dbReference>
<dbReference type="Pfam" id="PF00098">
    <property type="entry name" value="zf-CCHC"/>
    <property type="match status" value="1"/>
</dbReference>
<dbReference type="EMBL" id="BFAD01000005">
    <property type="protein sequence ID" value="GBE82971.1"/>
    <property type="molecule type" value="Genomic_DNA"/>
</dbReference>
<gene>
    <name evidence="4" type="ORF">SCP_0500140</name>
</gene>
<dbReference type="RefSeq" id="XP_027613884.1">
    <property type="nucleotide sequence ID" value="XM_027758083.1"/>
</dbReference>
<dbReference type="GO" id="GO:0003676">
    <property type="term" value="F:nucleic acid binding"/>
    <property type="evidence" value="ECO:0007669"/>
    <property type="project" value="InterPro"/>
</dbReference>
<evidence type="ECO:0000259" key="3">
    <source>
        <dbReference type="PROSITE" id="PS50158"/>
    </source>
</evidence>
<keyword evidence="2" id="KW-0479">Metal-binding</keyword>
<dbReference type="GO" id="GO:0008270">
    <property type="term" value="F:zinc ion binding"/>
    <property type="evidence" value="ECO:0007669"/>
    <property type="project" value="UniProtKB-KW"/>
</dbReference>
<dbReference type="GeneID" id="38779888"/>
<dbReference type="Proteomes" id="UP000287166">
    <property type="component" value="Unassembled WGS sequence"/>
</dbReference>
<dbReference type="OrthoDB" id="2742630at2759"/>
<keyword evidence="1" id="KW-0507">mRNA processing</keyword>
<comment type="caution">
    <text evidence="4">The sequence shown here is derived from an EMBL/GenBank/DDBJ whole genome shotgun (WGS) entry which is preliminary data.</text>
</comment>